<dbReference type="InterPro" id="IPR050743">
    <property type="entry name" value="2-oxoacid_DH_E2_comp"/>
</dbReference>
<comment type="cofactor">
    <cofactor evidence="1 7">
        <name>(R)-lipoate</name>
        <dbReference type="ChEBI" id="CHEBI:83088"/>
    </cofactor>
</comment>
<dbReference type="AlphaFoldDB" id="A0A532V4N8"/>
<keyword evidence="5 7" id="KW-0450">Lipoyl</keyword>
<evidence type="ECO:0000256" key="5">
    <source>
        <dbReference type="ARBA" id="ARBA00022823"/>
    </source>
</evidence>
<evidence type="ECO:0000256" key="6">
    <source>
        <dbReference type="ARBA" id="ARBA00023315"/>
    </source>
</evidence>
<evidence type="ECO:0000256" key="3">
    <source>
        <dbReference type="ARBA" id="ARBA00011484"/>
    </source>
</evidence>
<dbReference type="Gene3D" id="3.30.559.10">
    <property type="entry name" value="Chloramphenicol acetyltransferase-like domain"/>
    <property type="match status" value="1"/>
</dbReference>
<dbReference type="PANTHER" id="PTHR43178">
    <property type="entry name" value="DIHYDROLIPOAMIDE ACETYLTRANSFERASE COMPONENT OF PYRUVATE DEHYDROGENASE COMPLEX"/>
    <property type="match status" value="1"/>
</dbReference>
<feature type="domain" description="Lipoyl-binding" evidence="9">
    <location>
        <begin position="1"/>
        <end position="76"/>
    </location>
</feature>
<dbReference type="InterPro" id="IPR011053">
    <property type="entry name" value="Single_hybrid_motif"/>
</dbReference>
<dbReference type="InterPro" id="IPR023213">
    <property type="entry name" value="CAT-like_dom_sf"/>
</dbReference>
<dbReference type="PANTHER" id="PTHR43178:SF5">
    <property type="entry name" value="LIPOAMIDE ACYLTRANSFERASE COMPONENT OF BRANCHED-CHAIN ALPHA-KETO ACID DEHYDROGENASE COMPLEX, MITOCHONDRIAL"/>
    <property type="match status" value="1"/>
</dbReference>
<evidence type="ECO:0000313" key="12">
    <source>
        <dbReference type="Proteomes" id="UP000319619"/>
    </source>
</evidence>
<comment type="similarity">
    <text evidence="2 7">Belongs to the 2-oxoacid dehydrogenase family.</text>
</comment>
<dbReference type="SUPFAM" id="SSF47005">
    <property type="entry name" value="Peripheral subunit-binding domain of 2-oxo acid dehydrogenase complex"/>
    <property type="match status" value="1"/>
</dbReference>
<dbReference type="EC" id="2.3.1.-" evidence="7"/>
<keyword evidence="6 7" id="KW-0012">Acyltransferase</keyword>
<proteinExistence type="inferred from homology"/>
<dbReference type="PROSITE" id="PS50968">
    <property type="entry name" value="BIOTINYL_LIPOYL"/>
    <property type="match status" value="1"/>
</dbReference>
<dbReference type="Gene3D" id="4.10.320.10">
    <property type="entry name" value="E3-binding domain"/>
    <property type="match status" value="1"/>
</dbReference>
<sequence length="444" mass="48015">MFEFKLPDLGEGIHEGEILKWYVEVGDEIKENDNLVDVETDKAAVTITSPKGGKISALNAKIGDIVNVGDVVAVIDDGTGEAVAPAPKEEKVEAAPEPVVVEPTTEAPTPPVPMERVGPVAAAPATRRLARELGVDINQVSGTGPAGRVMADDVKQFAERGVPAPKEVPVCPVPQPVEVEETKAHAEFAARAASTIPFLDLDPLPDFTQWGPVEIEPLRSIRRKVAHRMTTSFVLVPHVSHMDEADVTDLEIFRKRERERRKDKPGGHLTLLAFVIKAVTAGIKATPSFNASLDPFKEEIVYKKFYNIGIAVDTGKGLMVPVIRNTDRMSIMEISAEIERLAAQARDGNIDVKDLQGGTFTITNIGPLGGTALLPTINYPEVGILAMGAVQEKPVVRNGEIVIRKILPVTLAFDHRIADGADAARFVTEMVRELSDPNLLLLET</sequence>
<dbReference type="InterPro" id="IPR000089">
    <property type="entry name" value="Biotin_lipoyl"/>
</dbReference>
<dbReference type="Pfam" id="PF00198">
    <property type="entry name" value="2-oxoacid_dh"/>
    <property type="match status" value="1"/>
</dbReference>
<organism evidence="11 12">
    <name type="scientific">candidate division LCP-89 bacterium B3_LCP</name>
    <dbReference type="NCBI Taxonomy" id="2012998"/>
    <lineage>
        <taxon>Bacteria</taxon>
        <taxon>Pseudomonadati</taxon>
        <taxon>Bacteria division LCP-89</taxon>
    </lineage>
</organism>
<dbReference type="SUPFAM" id="SSF52777">
    <property type="entry name" value="CoA-dependent acyltransferases"/>
    <property type="match status" value="1"/>
</dbReference>
<evidence type="ECO:0000259" key="9">
    <source>
        <dbReference type="PROSITE" id="PS50968"/>
    </source>
</evidence>
<dbReference type="PROSITE" id="PS00189">
    <property type="entry name" value="LIPOYL"/>
    <property type="match status" value="1"/>
</dbReference>
<dbReference type="Pfam" id="PF00364">
    <property type="entry name" value="Biotin_lipoyl"/>
    <property type="match status" value="1"/>
</dbReference>
<dbReference type="GO" id="GO:0031405">
    <property type="term" value="F:lipoic acid binding"/>
    <property type="evidence" value="ECO:0007669"/>
    <property type="project" value="TreeGrafter"/>
</dbReference>
<evidence type="ECO:0000256" key="8">
    <source>
        <dbReference type="SAM" id="MobiDB-lite"/>
    </source>
</evidence>
<protein>
    <recommendedName>
        <fullName evidence="7">Dihydrolipoamide acetyltransferase component of pyruvate dehydrogenase complex</fullName>
        <ecNumber evidence="7">2.3.1.-</ecNumber>
    </recommendedName>
</protein>
<dbReference type="EMBL" id="NJBN01000001">
    <property type="protein sequence ID" value="TKJ42170.1"/>
    <property type="molecule type" value="Genomic_DNA"/>
</dbReference>
<reference evidence="11 12" key="1">
    <citation type="submission" date="2017-06" db="EMBL/GenBank/DDBJ databases">
        <title>Novel microbial phyla capable of carbon fixation and sulfur reduction in deep-sea sediments.</title>
        <authorList>
            <person name="Huang J."/>
            <person name="Baker B."/>
            <person name="Wang Y."/>
        </authorList>
    </citation>
    <scope>NUCLEOTIDE SEQUENCE [LARGE SCALE GENOMIC DNA]</scope>
    <source>
        <strain evidence="11">B3_LCP</strain>
    </source>
</reference>
<dbReference type="InterPro" id="IPR001078">
    <property type="entry name" value="2-oxoacid_DH_actylTfrase"/>
</dbReference>
<dbReference type="Gene3D" id="2.40.50.100">
    <property type="match status" value="1"/>
</dbReference>
<comment type="subunit">
    <text evidence="3">Forms a 24-polypeptide structural core with octahedral symmetry.</text>
</comment>
<evidence type="ECO:0000256" key="4">
    <source>
        <dbReference type="ARBA" id="ARBA00022679"/>
    </source>
</evidence>
<dbReference type="Pfam" id="PF02817">
    <property type="entry name" value="E3_binding"/>
    <property type="match status" value="1"/>
</dbReference>
<feature type="region of interest" description="Disordered" evidence="8">
    <location>
        <begin position="82"/>
        <end position="117"/>
    </location>
</feature>
<feature type="compositionally biased region" description="Low complexity" evidence="8">
    <location>
        <begin position="95"/>
        <end position="107"/>
    </location>
</feature>
<evidence type="ECO:0000259" key="10">
    <source>
        <dbReference type="PROSITE" id="PS51826"/>
    </source>
</evidence>
<dbReference type="InterPro" id="IPR003016">
    <property type="entry name" value="2-oxoA_DH_lipoyl-BS"/>
</dbReference>
<dbReference type="FunFam" id="3.30.559.10:FF:000007">
    <property type="entry name" value="Dihydrolipoamide acetyltransferase component of pyruvate dehydrogenase complex"/>
    <property type="match status" value="1"/>
</dbReference>
<name>A0A532V4N8_UNCL8</name>
<dbReference type="CDD" id="cd06849">
    <property type="entry name" value="lipoyl_domain"/>
    <property type="match status" value="1"/>
</dbReference>
<dbReference type="GO" id="GO:0016407">
    <property type="term" value="F:acetyltransferase activity"/>
    <property type="evidence" value="ECO:0007669"/>
    <property type="project" value="TreeGrafter"/>
</dbReference>
<dbReference type="SUPFAM" id="SSF51230">
    <property type="entry name" value="Single hybrid motif"/>
    <property type="match status" value="1"/>
</dbReference>
<dbReference type="GO" id="GO:0005737">
    <property type="term" value="C:cytoplasm"/>
    <property type="evidence" value="ECO:0007669"/>
    <property type="project" value="TreeGrafter"/>
</dbReference>
<evidence type="ECO:0000256" key="1">
    <source>
        <dbReference type="ARBA" id="ARBA00001938"/>
    </source>
</evidence>
<dbReference type="InterPro" id="IPR004167">
    <property type="entry name" value="PSBD"/>
</dbReference>
<feature type="domain" description="Peripheral subunit-binding (PSBD)" evidence="10">
    <location>
        <begin position="121"/>
        <end position="158"/>
    </location>
</feature>
<keyword evidence="4 7" id="KW-0808">Transferase</keyword>
<dbReference type="PROSITE" id="PS51826">
    <property type="entry name" value="PSBD"/>
    <property type="match status" value="1"/>
</dbReference>
<accession>A0A532V4N8</accession>
<comment type="caution">
    <text evidence="11">The sequence shown here is derived from an EMBL/GenBank/DDBJ whole genome shotgun (WGS) entry which is preliminary data.</text>
</comment>
<evidence type="ECO:0000256" key="7">
    <source>
        <dbReference type="RuleBase" id="RU003423"/>
    </source>
</evidence>
<dbReference type="Proteomes" id="UP000319619">
    <property type="component" value="Unassembled WGS sequence"/>
</dbReference>
<evidence type="ECO:0000313" key="11">
    <source>
        <dbReference type="EMBL" id="TKJ42170.1"/>
    </source>
</evidence>
<gene>
    <name evidence="11" type="ORF">CEE37_00395</name>
</gene>
<evidence type="ECO:0000256" key="2">
    <source>
        <dbReference type="ARBA" id="ARBA00007317"/>
    </source>
</evidence>
<dbReference type="InterPro" id="IPR036625">
    <property type="entry name" value="E3-bd_dom_sf"/>
</dbReference>